<organism evidence="7">
    <name type="scientific">Stegastes partitus</name>
    <name type="common">bicolor damselfish</name>
    <dbReference type="NCBI Taxonomy" id="144197"/>
    <lineage>
        <taxon>Eukaryota</taxon>
        <taxon>Metazoa</taxon>
        <taxon>Chordata</taxon>
        <taxon>Craniata</taxon>
        <taxon>Vertebrata</taxon>
        <taxon>Euteleostomi</taxon>
        <taxon>Actinopterygii</taxon>
        <taxon>Neopterygii</taxon>
        <taxon>Teleostei</taxon>
        <taxon>Neoteleostei</taxon>
        <taxon>Acanthomorphata</taxon>
        <taxon>Ovalentaria</taxon>
        <taxon>Pomacentridae</taxon>
        <taxon>Stegastes</taxon>
    </lineage>
</organism>
<feature type="domain" description="C2H2-type" evidence="6">
    <location>
        <begin position="130"/>
        <end position="152"/>
    </location>
</feature>
<dbReference type="FunFam" id="3.30.160.60:FF:000446">
    <property type="entry name" value="Zinc finger protein"/>
    <property type="match status" value="1"/>
</dbReference>
<dbReference type="PROSITE" id="PS00028">
    <property type="entry name" value="ZINC_FINGER_C2H2_1"/>
    <property type="match status" value="3"/>
</dbReference>
<dbReference type="STRING" id="144197.ENSSPAP00000022578"/>
<accession>A0A3B5AM69</accession>
<keyword evidence="1" id="KW-0479">Metal-binding</keyword>
<feature type="domain" description="C2H2-type" evidence="6">
    <location>
        <begin position="94"/>
        <end position="121"/>
    </location>
</feature>
<reference evidence="7" key="1">
    <citation type="submission" date="2023-09" db="UniProtKB">
        <authorList>
            <consortium name="Ensembl"/>
        </authorList>
    </citation>
    <scope>IDENTIFICATION</scope>
</reference>
<keyword evidence="2" id="KW-0677">Repeat</keyword>
<dbReference type="Ensembl" id="ENSSPAT00000022941.1">
    <property type="protein sequence ID" value="ENSSPAP00000022578.1"/>
    <property type="gene ID" value="ENSSPAG00000017053.1"/>
</dbReference>
<dbReference type="GO" id="GO:0000981">
    <property type="term" value="F:DNA-binding transcription factor activity, RNA polymerase II-specific"/>
    <property type="evidence" value="ECO:0007669"/>
    <property type="project" value="TreeGrafter"/>
</dbReference>
<evidence type="ECO:0000259" key="6">
    <source>
        <dbReference type="PROSITE" id="PS50157"/>
    </source>
</evidence>
<dbReference type="PANTHER" id="PTHR23226">
    <property type="entry name" value="ZINC FINGER AND SCAN DOMAIN-CONTAINING"/>
    <property type="match status" value="1"/>
</dbReference>
<dbReference type="PROSITE" id="PS50157">
    <property type="entry name" value="ZINC_FINGER_C2H2_2"/>
    <property type="match status" value="3"/>
</dbReference>
<dbReference type="Pfam" id="PF13894">
    <property type="entry name" value="zf-C2H2_4"/>
    <property type="match status" value="1"/>
</dbReference>
<dbReference type="Pfam" id="PF00096">
    <property type="entry name" value="zf-C2H2"/>
    <property type="match status" value="2"/>
</dbReference>
<name>A0A3B5AM69_9TELE</name>
<evidence type="ECO:0000256" key="2">
    <source>
        <dbReference type="ARBA" id="ARBA00022737"/>
    </source>
</evidence>
<dbReference type="GO" id="GO:0008270">
    <property type="term" value="F:zinc ion binding"/>
    <property type="evidence" value="ECO:0007669"/>
    <property type="project" value="UniProtKB-KW"/>
</dbReference>
<keyword evidence="4" id="KW-0862">Zinc</keyword>
<dbReference type="FunFam" id="3.30.160.60:FF:000202">
    <property type="entry name" value="Zinc finger protein 574"/>
    <property type="match status" value="1"/>
</dbReference>
<protein>
    <recommendedName>
        <fullName evidence="6">C2H2-type domain-containing protein</fullName>
    </recommendedName>
</protein>
<keyword evidence="3 5" id="KW-0863">Zinc-finger</keyword>
<evidence type="ECO:0000256" key="4">
    <source>
        <dbReference type="ARBA" id="ARBA00022833"/>
    </source>
</evidence>
<dbReference type="GO" id="GO:0032502">
    <property type="term" value="P:developmental process"/>
    <property type="evidence" value="ECO:0007669"/>
    <property type="project" value="UniProtKB-ARBA"/>
</dbReference>
<evidence type="ECO:0000256" key="3">
    <source>
        <dbReference type="ARBA" id="ARBA00022771"/>
    </source>
</evidence>
<dbReference type="SMART" id="SM00355">
    <property type="entry name" value="ZnF_C2H2"/>
    <property type="match status" value="3"/>
</dbReference>
<feature type="domain" description="C2H2-type" evidence="6">
    <location>
        <begin position="63"/>
        <end position="85"/>
    </location>
</feature>
<evidence type="ECO:0000256" key="5">
    <source>
        <dbReference type="PROSITE-ProRule" id="PRU00042"/>
    </source>
</evidence>
<dbReference type="AlphaFoldDB" id="A0A3B5AM69"/>
<dbReference type="InterPro" id="IPR036236">
    <property type="entry name" value="Znf_C2H2_sf"/>
</dbReference>
<evidence type="ECO:0000313" key="7">
    <source>
        <dbReference type="Ensembl" id="ENSSPAP00000022578.1"/>
    </source>
</evidence>
<dbReference type="InterPro" id="IPR013087">
    <property type="entry name" value="Znf_C2H2_type"/>
</dbReference>
<dbReference type="PANTHER" id="PTHR23226:SF206">
    <property type="entry name" value="ZINC FINGER PROTEIN 575"/>
    <property type="match status" value="1"/>
</dbReference>
<evidence type="ECO:0000256" key="1">
    <source>
        <dbReference type="ARBA" id="ARBA00022723"/>
    </source>
</evidence>
<dbReference type="GO" id="GO:0000978">
    <property type="term" value="F:RNA polymerase II cis-regulatory region sequence-specific DNA binding"/>
    <property type="evidence" value="ECO:0007669"/>
    <property type="project" value="TreeGrafter"/>
</dbReference>
<dbReference type="Gene3D" id="3.30.160.60">
    <property type="entry name" value="Classic Zinc Finger"/>
    <property type="match status" value="3"/>
</dbReference>
<sequence>MERVRHFQQMRQNDSDSAPYFPCHLCHLGEKPHECAECGKCFVQADPEELSEHGCMEAKERPYACNDCNQHFLHASHLKKHRNTHQPSWSNSEYPCNQCNSSFSSSQRFLSHLRSHVGPAAGDGGSSLRFICPVCHQCFATATELIVHFPTHPDGAFEHEKLCGQRFLGAETFSTMQYARGSDSHGLLKKK</sequence>
<dbReference type="SUPFAM" id="SSF57667">
    <property type="entry name" value="beta-beta-alpha zinc fingers"/>
    <property type="match status" value="3"/>
</dbReference>
<proteinExistence type="predicted"/>